<evidence type="ECO:0000259" key="6">
    <source>
        <dbReference type="Pfam" id="PF04539"/>
    </source>
</evidence>
<dbReference type="InterPro" id="IPR014322">
    <property type="entry name" value="RNA_pol_sigma-B/F/G"/>
</dbReference>
<keyword evidence="2" id="KW-0731">Sigma factor</keyword>
<proteinExistence type="predicted"/>
<accession>D6AFR4</accession>
<evidence type="ECO:0000256" key="4">
    <source>
        <dbReference type="ARBA" id="ARBA00023163"/>
    </source>
</evidence>
<keyword evidence="1" id="KW-0805">Transcription regulation</keyword>
<evidence type="ECO:0000256" key="3">
    <source>
        <dbReference type="ARBA" id="ARBA00023125"/>
    </source>
</evidence>
<protein>
    <submittedName>
        <fullName evidence="9">RNA polymerase sigma factor</fullName>
    </submittedName>
</protein>
<reference evidence="10" key="2">
    <citation type="submission" date="2008-12" db="EMBL/GenBank/DDBJ databases">
        <title>Annotation of Streptomyces roseosporus strain NRRL 15998.</title>
        <authorList>
            <consortium name="The Broad Institute Genome Sequencing Platform"/>
            <consortium name="Broad Institute Microbial Sequencing Center"/>
            <person name="Fischbach M."/>
            <person name="Ward D."/>
            <person name="Young S."/>
            <person name="Kodira C.D."/>
            <person name="Zeng Q."/>
            <person name="Koehrsen M."/>
            <person name="Godfrey P."/>
            <person name="Alvarado L."/>
            <person name="Berlin A.M."/>
            <person name="Borenstein D."/>
            <person name="Chen Z."/>
            <person name="Engels R."/>
            <person name="Freedman E."/>
            <person name="Gellesch M."/>
            <person name="Goldberg J."/>
            <person name="Griggs A."/>
            <person name="Gujja S."/>
            <person name="Heiman D.I."/>
            <person name="Hepburn T.A."/>
            <person name="Howarth C."/>
            <person name="Jen D."/>
            <person name="Larson L."/>
            <person name="Lewis B."/>
            <person name="Mehta T."/>
            <person name="Park D."/>
            <person name="Pearson M."/>
            <person name="Roberts A."/>
            <person name="Saif S."/>
            <person name="Shea T.D."/>
            <person name="Shenoy N."/>
            <person name="Sisk P."/>
            <person name="Stolte C."/>
            <person name="Sykes S.N."/>
            <person name="Walk T."/>
            <person name="White J."/>
            <person name="Yandava C."/>
            <person name="Straight P."/>
            <person name="Clardy J."/>
            <person name="Hung D."/>
            <person name="Kolter R."/>
            <person name="Mekalanos J."/>
            <person name="Walker S."/>
            <person name="Walsh C.T."/>
            <person name="Wieland B.L.C."/>
            <person name="Ilzarbe M."/>
            <person name="Galagan J."/>
            <person name="Nusbaum C."/>
            <person name="Birren B."/>
        </authorList>
    </citation>
    <scope>NUCLEOTIDE SEQUENCE [LARGE SCALE GENOMIC DNA]</scope>
    <source>
        <strain evidence="10">NRRL 15998</strain>
    </source>
</reference>
<dbReference type="NCBIfam" id="TIGR02980">
    <property type="entry name" value="SigBFG"/>
    <property type="match status" value="1"/>
</dbReference>
<dbReference type="NCBIfam" id="TIGR02937">
    <property type="entry name" value="sigma70-ECF"/>
    <property type="match status" value="1"/>
</dbReference>
<reference evidence="10" key="1">
    <citation type="submission" date="2008-10" db="EMBL/GenBank/DDBJ databases">
        <authorList>
            <person name="Molnar K."/>
        </authorList>
    </citation>
    <scope>NUCLEOTIDE SEQUENCE [LARGE SCALE GENOMIC DNA]</scope>
    <source>
        <strain evidence="10">NRRL 15998</strain>
    </source>
</reference>
<dbReference type="SUPFAM" id="SSF88659">
    <property type="entry name" value="Sigma3 and sigma4 domains of RNA polymerase sigma factors"/>
    <property type="match status" value="2"/>
</dbReference>
<dbReference type="InterPro" id="IPR013325">
    <property type="entry name" value="RNA_pol_sigma_r2"/>
</dbReference>
<dbReference type="InterPro" id="IPR007627">
    <property type="entry name" value="RNA_pol_sigma70_r2"/>
</dbReference>
<dbReference type="PANTHER" id="PTHR30385:SF4">
    <property type="entry name" value="RNA POLYMERASE SIGMA-E FACTOR"/>
    <property type="match status" value="1"/>
</dbReference>
<dbReference type="Gene3D" id="1.10.10.10">
    <property type="entry name" value="Winged helix-like DNA-binding domain superfamily/Winged helix DNA-binding domain"/>
    <property type="match status" value="2"/>
</dbReference>
<evidence type="ECO:0000259" key="8">
    <source>
        <dbReference type="Pfam" id="PF04545"/>
    </source>
</evidence>
<dbReference type="InterPro" id="IPR007630">
    <property type="entry name" value="RNA_pol_sigma70_r4"/>
</dbReference>
<keyword evidence="3" id="KW-0238">DNA-binding</keyword>
<dbReference type="InterPro" id="IPR036388">
    <property type="entry name" value="WH-like_DNA-bd_sf"/>
</dbReference>
<dbReference type="PANTHER" id="PTHR30385">
    <property type="entry name" value="SIGMA FACTOR F FLAGELLAR"/>
    <property type="match status" value="1"/>
</dbReference>
<evidence type="ECO:0000259" key="7">
    <source>
        <dbReference type="Pfam" id="PF04542"/>
    </source>
</evidence>
<dbReference type="InterPro" id="IPR000943">
    <property type="entry name" value="RNA_pol_sigma70"/>
</dbReference>
<gene>
    <name evidence="9" type="ORF">SSGG_00140</name>
</gene>
<dbReference type="Pfam" id="PF04545">
    <property type="entry name" value="Sigma70_r4"/>
    <property type="match status" value="1"/>
</dbReference>
<dbReference type="AlphaFoldDB" id="D6AFR4"/>
<dbReference type="InterPro" id="IPR013324">
    <property type="entry name" value="RNA_pol_sigma_r3/r4-like"/>
</dbReference>
<feature type="domain" description="RNA polymerase sigma-70 region 2" evidence="7">
    <location>
        <begin position="43"/>
        <end position="111"/>
    </location>
</feature>
<name>D6AFR4_STRFL</name>
<dbReference type="Proteomes" id="UP000003986">
    <property type="component" value="Unassembled WGS sequence"/>
</dbReference>
<evidence type="ECO:0000256" key="1">
    <source>
        <dbReference type="ARBA" id="ARBA00023015"/>
    </source>
</evidence>
<keyword evidence="4" id="KW-0804">Transcription</keyword>
<dbReference type="CDD" id="cd06171">
    <property type="entry name" value="Sigma70_r4"/>
    <property type="match status" value="1"/>
</dbReference>
<evidence type="ECO:0000313" key="10">
    <source>
        <dbReference type="Proteomes" id="UP000003986"/>
    </source>
</evidence>
<dbReference type="GO" id="GO:0006352">
    <property type="term" value="P:DNA-templated transcription initiation"/>
    <property type="evidence" value="ECO:0007669"/>
    <property type="project" value="InterPro"/>
</dbReference>
<evidence type="ECO:0000313" key="9">
    <source>
        <dbReference type="EMBL" id="EFE72774.2"/>
    </source>
</evidence>
<dbReference type="InterPro" id="IPR014284">
    <property type="entry name" value="RNA_pol_sigma-70_dom"/>
</dbReference>
<dbReference type="InterPro" id="IPR007624">
    <property type="entry name" value="RNA_pol_sigma70_r3"/>
</dbReference>
<dbReference type="Gene3D" id="1.20.120.1810">
    <property type="match status" value="1"/>
</dbReference>
<dbReference type="EMBL" id="DS999644">
    <property type="protein sequence ID" value="EFE72774.2"/>
    <property type="molecule type" value="Genomic_DNA"/>
</dbReference>
<dbReference type="Pfam" id="PF04539">
    <property type="entry name" value="Sigma70_r3"/>
    <property type="match status" value="1"/>
</dbReference>
<organism evidence="9 10">
    <name type="scientific">Streptomyces filamentosus NRRL 15998</name>
    <dbReference type="NCBI Taxonomy" id="457431"/>
    <lineage>
        <taxon>Bacteria</taxon>
        <taxon>Bacillati</taxon>
        <taxon>Actinomycetota</taxon>
        <taxon>Actinomycetes</taxon>
        <taxon>Kitasatosporales</taxon>
        <taxon>Streptomycetaceae</taxon>
        <taxon>Streptomyces</taxon>
    </lineage>
</organism>
<dbReference type="Pfam" id="PF04542">
    <property type="entry name" value="Sigma70_r2"/>
    <property type="match status" value="1"/>
</dbReference>
<dbReference type="PRINTS" id="PR00046">
    <property type="entry name" value="SIGMA70FCT"/>
</dbReference>
<dbReference type="GO" id="GO:0003677">
    <property type="term" value="F:DNA binding"/>
    <property type="evidence" value="ECO:0007669"/>
    <property type="project" value="UniProtKB-KW"/>
</dbReference>
<feature type="domain" description="RNA polymerase sigma-70 region 3" evidence="6">
    <location>
        <begin position="122"/>
        <end position="177"/>
    </location>
</feature>
<evidence type="ECO:0000256" key="2">
    <source>
        <dbReference type="ARBA" id="ARBA00023082"/>
    </source>
</evidence>
<sequence length="265" mass="29366">MTAMQAATAPDRPTDATTPDRAFQRLRALPPGPERDALRDETIRSWLPMAHRIATRFRNRGEAMDDLRQVAAMGLVKAVDRYDPERGKAFETYAVPTVTGELKRHFRDHTWDVHVPRRVQDLRNRVRVARRELAQTSGGGSPTCAEIASATGLGEEDVLLGLEALESYSALSLDAEPAGVEGGSPLVDRLGSCDAALDTAVDREAVKPELRGLPERERTILYLRYFQDMTQVRIAERLGISQMHVSRLLSRSCERVRAGVLQGAP</sequence>
<feature type="domain" description="RNA polymerase sigma-70 region 4" evidence="8">
    <location>
        <begin position="210"/>
        <end position="257"/>
    </location>
</feature>
<feature type="region of interest" description="Disordered" evidence="5">
    <location>
        <begin position="1"/>
        <end position="22"/>
    </location>
</feature>
<dbReference type="SUPFAM" id="SSF88946">
    <property type="entry name" value="Sigma2 domain of RNA polymerase sigma factors"/>
    <property type="match status" value="1"/>
</dbReference>
<dbReference type="GO" id="GO:0016987">
    <property type="term" value="F:sigma factor activity"/>
    <property type="evidence" value="ECO:0007669"/>
    <property type="project" value="UniProtKB-KW"/>
</dbReference>
<feature type="compositionally biased region" description="Low complexity" evidence="5">
    <location>
        <begin position="1"/>
        <end position="21"/>
    </location>
</feature>
<evidence type="ECO:0000256" key="5">
    <source>
        <dbReference type="SAM" id="MobiDB-lite"/>
    </source>
</evidence>